<evidence type="ECO:0000256" key="5">
    <source>
        <dbReference type="ARBA" id="ARBA00022989"/>
    </source>
</evidence>
<evidence type="ECO:0000256" key="3">
    <source>
        <dbReference type="ARBA" id="ARBA00022692"/>
    </source>
</evidence>
<gene>
    <name evidence="12" type="ORF">QG37_05985</name>
</gene>
<protein>
    <recommendedName>
        <fullName evidence="11">t-SNARE coiled-coil homology domain-containing protein</fullName>
    </recommendedName>
</protein>
<dbReference type="CDD" id="cd15853">
    <property type="entry name" value="SNARE_Bet1"/>
    <property type="match status" value="1"/>
</dbReference>
<dbReference type="Gene3D" id="1.20.5.110">
    <property type="match status" value="1"/>
</dbReference>
<keyword evidence="3 10" id="KW-0812">Transmembrane</keyword>
<dbReference type="VEuPathDB" id="FungiDB:B9J08_002396"/>
<dbReference type="VEuPathDB" id="FungiDB:CJJ09_005484"/>
<dbReference type="VEuPathDB" id="FungiDB:QG37_05985"/>
<evidence type="ECO:0000313" key="13">
    <source>
        <dbReference type="Proteomes" id="UP000037122"/>
    </source>
</evidence>
<organism evidence="12 13">
    <name type="scientific">Candidozyma auris</name>
    <name type="common">Yeast</name>
    <name type="synonym">Candida auris</name>
    <dbReference type="NCBI Taxonomy" id="498019"/>
    <lineage>
        <taxon>Eukaryota</taxon>
        <taxon>Fungi</taxon>
        <taxon>Dikarya</taxon>
        <taxon>Ascomycota</taxon>
        <taxon>Saccharomycotina</taxon>
        <taxon>Pichiomycetes</taxon>
        <taxon>Metschnikowiaceae</taxon>
        <taxon>Candidozyma</taxon>
    </lineage>
</organism>
<feature type="domain" description="T-SNARE coiled-coil homology" evidence="11">
    <location>
        <begin position="55"/>
        <end position="117"/>
    </location>
</feature>
<evidence type="ECO:0000259" key="11">
    <source>
        <dbReference type="PROSITE" id="PS50192"/>
    </source>
</evidence>
<name>A0A0L0NUC6_CANAR</name>
<sequence>MSYRYTSAAHLREQRTQLFGSQDSQRLRSSTPHRISSPYDRPPSVSAKHNEAFLLSLEAQNEDEVSSMSQKVAALKNLGVKMGDQINTSMKLNDEITNSFEKGRVTLKNTYNKMIVMSQRAGISWKMWLAFFAMFFLWCFYVWLF</sequence>
<dbReference type="InterPro" id="IPR000727">
    <property type="entry name" value="T_SNARE_dom"/>
</dbReference>
<comment type="caution">
    <text evidence="12">The sequence shown here is derived from an EMBL/GenBank/DDBJ whole genome shotgun (WGS) entry which is preliminary data.</text>
</comment>
<feature type="transmembrane region" description="Helical" evidence="10">
    <location>
        <begin position="123"/>
        <end position="144"/>
    </location>
</feature>
<dbReference type="Proteomes" id="UP000037122">
    <property type="component" value="Unassembled WGS sequence"/>
</dbReference>
<dbReference type="VEuPathDB" id="FungiDB:CJJ07_004379"/>
<dbReference type="AlphaFoldDB" id="A0A0L0NUC6"/>
<evidence type="ECO:0000256" key="9">
    <source>
        <dbReference type="SAM" id="MobiDB-lite"/>
    </source>
</evidence>
<dbReference type="SUPFAM" id="SSF58038">
    <property type="entry name" value="SNARE fusion complex"/>
    <property type="match status" value="1"/>
</dbReference>
<dbReference type="VEuPathDB" id="FungiDB:CJI97_001940"/>
<evidence type="ECO:0000256" key="7">
    <source>
        <dbReference type="ARBA" id="ARBA00023136"/>
    </source>
</evidence>
<keyword evidence="7 10" id="KW-0472">Membrane</keyword>
<evidence type="ECO:0000313" key="12">
    <source>
        <dbReference type="EMBL" id="KND97589.1"/>
    </source>
</evidence>
<feature type="compositionally biased region" description="Polar residues" evidence="9">
    <location>
        <begin position="16"/>
        <end position="34"/>
    </location>
</feature>
<dbReference type="PANTHER" id="PTHR12791">
    <property type="entry name" value="GOLGI SNARE BET1-RELATED"/>
    <property type="match status" value="1"/>
</dbReference>
<dbReference type="EMBL" id="LGST01000041">
    <property type="protein sequence ID" value="KND97589.1"/>
    <property type="molecule type" value="Genomic_DNA"/>
</dbReference>
<evidence type="ECO:0000256" key="10">
    <source>
        <dbReference type="SAM" id="Phobius"/>
    </source>
</evidence>
<dbReference type="GO" id="GO:0015031">
    <property type="term" value="P:protein transport"/>
    <property type="evidence" value="ECO:0007669"/>
    <property type="project" value="UniProtKB-KW"/>
</dbReference>
<comment type="subcellular location">
    <subcellularLocation>
        <location evidence="8">Endomembrane system</location>
        <topology evidence="8">Single-pass type IV membrane protein</topology>
    </subcellularLocation>
    <subcellularLocation>
        <location evidence="1">Golgi apparatus membrane</location>
    </subcellularLocation>
</comment>
<dbReference type="GO" id="GO:0000139">
    <property type="term" value="C:Golgi membrane"/>
    <property type="evidence" value="ECO:0007669"/>
    <property type="project" value="UniProtKB-SubCell"/>
</dbReference>
<evidence type="ECO:0000256" key="4">
    <source>
        <dbReference type="ARBA" id="ARBA00022927"/>
    </source>
</evidence>
<dbReference type="PROSITE" id="PS50192">
    <property type="entry name" value="T_SNARE"/>
    <property type="match status" value="1"/>
</dbReference>
<evidence type="ECO:0000256" key="8">
    <source>
        <dbReference type="ARBA" id="ARBA00046280"/>
    </source>
</evidence>
<keyword evidence="4" id="KW-0653">Protein transport</keyword>
<evidence type="ECO:0000256" key="1">
    <source>
        <dbReference type="ARBA" id="ARBA00004394"/>
    </source>
</evidence>
<feature type="region of interest" description="Disordered" evidence="9">
    <location>
        <begin position="14"/>
        <end position="46"/>
    </location>
</feature>
<dbReference type="InterPro" id="IPR039899">
    <property type="entry name" value="BET1_SNARE"/>
</dbReference>
<keyword evidence="2" id="KW-0813">Transport</keyword>
<evidence type="ECO:0000256" key="6">
    <source>
        <dbReference type="ARBA" id="ARBA00023034"/>
    </source>
</evidence>
<accession>A0A0L0NUC6</accession>
<evidence type="ECO:0000256" key="2">
    <source>
        <dbReference type="ARBA" id="ARBA00022448"/>
    </source>
</evidence>
<reference evidence="13" key="1">
    <citation type="journal article" date="2015" name="BMC Genomics">
        <title>Draft genome of a commonly misdiagnosed multidrug resistant pathogen Candida auris.</title>
        <authorList>
            <person name="Chatterjee S."/>
            <person name="Alampalli S.V."/>
            <person name="Nageshan R.K."/>
            <person name="Chettiar S.T."/>
            <person name="Joshi S."/>
            <person name="Tatu U.S."/>
        </authorList>
    </citation>
    <scope>NUCLEOTIDE SEQUENCE [LARGE SCALE GENOMIC DNA]</scope>
    <source>
        <strain evidence="13">6684</strain>
    </source>
</reference>
<keyword evidence="5 10" id="KW-1133">Transmembrane helix</keyword>
<proteinExistence type="predicted"/>
<dbReference type="VEuPathDB" id="FungiDB:CJI96_0004951"/>
<keyword evidence="6" id="KW-0333">Golgi apparatus</keyword>